<dbReference type="GO" id="GO:0044874">
    <property type="term" value="P:lipoprotein localization to outer membrane"/>
    <property type="evidence" value="ECO:0007669"/>
    <property type="project" value="UniProtKB-UniRule"/>
</dbReference>
<dbReference type="EMBL" id="JADEYS010000018">
    <property type="protein sequence ID" value="MBE9398813.1"/>
    <property type="molecule type" value="Genomic_DNA"/>
</dbReference>
<evidence type="ECO:0000256" key="2">
    <source>
        <dbReference type="ARBA" id="ARBA00007615"/>
    </source>
</evidence>
<dbReference type="NCBIfam" id="TIGR00547">
    <property type="entry name" value="lolA"/>
    <property type="match status" value="1"/>
</dbReference>
<accession>A0A8J7FJ59</accession>
<keyword evidence="11" id="KW-0449">Lipoprotein</keyword>
<dbReference type="Pfam" id="PF03548">
    <property type="entry name" value="LolA"/>
    <property type="match status" value="1"/>
</dbReference>
<dbReference type="GO" id="GO:0030288">
    <property type="term" value="C:outer membrane-bounded periplasmic space"/>
    <property type="evidence" value="ECO:0007669"/>
    <property type="project" value="TreeGrafter"/>
</dbReference>
<name>A0A8J7FJ59_9GAMM</name>
<dbReference type="HAMAP" id="MF_00240">
    <property type="entry name" value="LolA"/>
    <property type="match status" value="1"/>
</dbReference>
<feature type="signal peptide" evidence="10">
    <location>
        <begin position="1"/>
        <end position="24"/>
    </location>
</feature>
<evidence type="ECO:0000256" key="7">
    <source>
        <dbReference type="ARBA" id="ARBA00022764"/>
    </source>
</evidence>
<feature type="chain" id="PRO_5035346490" description="Outer-membrane lipoprotein carrier protein" evidence="10">
    <location>
        <begin position="25"/>
        <end position="214"/>
    </location>
</feature>
<keyword evidence="5 10" id="KW-0813">Transport</keyword>
<dbReference type="Proteomes" id="UP000640333">
    <property type="component" value="Unassembled WGS sequence"/>
</dbReference>
<dbReference type="PANTHER" id="PTHR35869:SF1">
    <property type="entry name" value="OUTER-MEMBRANE LIPOPROTEIN CARRIER PROTEIN"/>
    <property type="match status" value="1"/>
</dbReference>
<proteinExistence type="inferred from homology"/>
<gene>
    <name evidence="10 11" type="primary">lolA</name>
    <name evidence="11" type="ORF">IOQ59_16250</name>
</gene>
<comment type="subunit">
    <text evidence="3 10">Monomer.</text>
</comment>
<evidence type="ECO:0000256" key="9">
    <source>
        <dbReference type="ARBA" id="ARBA00023186"/>
    </source>
</evidence>
<dbReference type="AlphaFoldDB" id="A0A8J7FJ59"/>
<keyword evidence="6 10" id="KW-0732">Signal</keyword>
<keyword evidence="12" id="KW-1185">Reference proteome</keyword>
<evidence type="ECO:0000256" key="8">
    <source>
        <dbReference type="ARBA" id="ARBA00022927"/>
    </source>
</evidence>
<evidence type="ECO:0000256" key="3">
    <source>
        <dbReference type="ARBA" id="ARBA00011245"/>
    </source>
</evidence>
<dbReference type="SUPFAM" id="SSF89392">
    <property type="entry name" value="Prokaryotic lipoproteins and lipoprotein localization factors"/>
    <property type="match status" value="1"/>
</dbReference>
<protein>
    <recommendedName>
        <fullName evidence="4 10">Outer-membrane lipoprotein carrier protein</fullName>
    </recommendedName>
</protein>
<comment type="subcellular location">
    <subcellularLocation>
        <location evidence="1 10">Periplasm</location>
    </subcellularLocation>
</comment>
<evidence type="ECO:0000256" key="10">
    <source>
        <dbReference type="HAMAP-Rule" id="MF_00240"/>
    </source>
</evidence>
<dbReference type="InterPro" id="IPR029046">
    <property type="entry name" value="LolA/LolB/LppX"/>
</dbReference>
<dbReference type="InterPro" id="IPR004564">
    <property type="entry name" value="OM_lipoprot_carrier_LolA-like"/>
</dbReference>
<dbReference type="Gene3D" id="2.50.20.10">
    <property type="entry name" value="Lipoprotein localisation LolA/LolB/LppX"/>
    <property type="match status" value="1"/>
</dbReference>
<keyword evidence="7 10" id="KW-0574">Periplasm</keyword>
<sequence length="214" mass="23548" precursor="true">MMIKYLKKFCVAATVLSVAAFAHAGPSDEKLKGLLDGYNTFSADFSQIASADQGGRVQENSGSLTVAKPNKFRWISNEPYPQEIVGDGTYIWVFDPDLEQVTRKPSQNGTSSAPALILNGQIDELREQFSISGGGAADGSDQLFELLPLSDQNTFKRIRLFFAGDVISELMLEDTLGQRTTIVFANQQINPEMDPEEFEFELPEGADLILESEL</sequence>
<keyword evidence="8 10" id="KW-0653">Protein transport</keyword>
<evidence type="ECO:0000256" key="5">
    <source>
        <dbReference type="ARBA" id="ARBA00022448"/>
    </source>
</evidence>
<dbReference type="CDD" id="cd16325">
    <property type="entry name" value="LolA"/>
    <property type="match status" value="1"/>
</dbReference>
<dbReference type="GO" id="GO:0042953">
    <property type="term" value="P:lipoprotein transport"/>
    <property type="evidence" value="ECO:0007669"/>
    <property type="project" value="InterPro"/>
</dbReference>
<evidence type="ECO:0000313" key="12">
    <source>
        <dbReference type="Proteomes" id="UP000640333"/>
    </source>
</evidence>
<reference evidence="11" key="1">
    <citation type="submission" date="2020-10" db="EMBL/GenBank/DDBJ databases">
        <title>Bacterium isolated from coastal waters sediment.</title>
        <authorList>
            <person name="Chen R.-J."/>
            <person name="Lu D.-C."/>
            <person name="Zhu K.-L."/>
            <person name="Du Z.-J."/>
        </authorList>
    </citation>
    <scope>NUCLEOTIDE SEQUENCE</scope>
    <source>
        <strain evidence="11">N1Y112</strain>
    </source>
</reference>
<comment type="similarity">
    <text evidence="2 10">Belongs to the LolA family.</text>
</comment>
<evidence type="ECO:0000256" key="4">
    <source>
        <dbReference type="ARBA" id="ARBA00014035"/>
    </source>
</evidence>
<evidence type="ECO:0000313" key="11">
    <source>
        <dbReference type="EMBL" id="MBE9398813.1"/>
    </source>
</evidence>
<comment type="function">
    <text evidence="10">Participates in the translocation of lipoproteins from the inner membrane to the outer membrane. Only forms a complex with a lipoprotein if the residue after the N-terminal Cys is not an aspartate (The Asp acts as a targeting signal to indicate that the lipoprotein should stay in the inner membrane).</text>
</comment>
<evidence type="ECO:0000256" key="6">
    <source>
        <dbReference type="ARBA" id="ARBA00022729"/>
    </source>
</evidence>
<dbReference type="InterPro" id="IPR018323">
    <property type="entry name" value="OM_lipoprot_carrier_LolA_Pbac"/>
</dbReference>
<evidence type="ECO:0000256" key="1">
    <source>
        <dbReference type="ARBA" id="ARBA00004418"/>
    </source>
</evidence>
<keyword evidence="9 10" id="KW-0143">Chaperone</keyword>
<dbReference type="PANTHER" id="PTHR35869">
    <property type="entry name" value="OUTER-MEMBRANE LIPOPROTEIN CARRIER PROTEIN"/>
    <property type="match status" value="1"/>
</dbReference>
<comment type="caution">
    <text evidence="11">The sequence shown here is derived from an EMBL/GenBank/DDBJ whole genome shotgun (WGS) entry which is preliminary data.</text>
</comment>
<organism evidence="11 12">
    <name type="scientific">Pontibacterium sinense</name>
    <dbReference type="NCBI Taxonomy" id="2781979"/>
    <lineage>
        <taxon>Bacteria</taxon>
        <taxon>Pseudomonadati</taxon>
        <taxon>Pseudomonadota</taxon>
        <taxon>Gammaproteobacteria</taxon>
        <taxon>Oceanospirillales</taxon>
        <taxon>Oceanospirillaceae</taxon>
        <taxon>Pontibacterium</taxon>
    </lineage>
</organism>